<protein>
    <recommendedName>
        <fullName evidence="4">Lipoprotein</fullName>
    </recommendedName>
</protein>
<feature type="chain" id="PRO_5038805290" description="Lipoprotein" evidence="1">
    <location>
        <begin position="22"/>
        <end position="383"/>
    </location>
</feature>
<dbReference type="RefSeq" id="WP_004094517.1">
    <property type="nucleotide sequence ID" value="NZ_AFGF01000056.1"/>
</dbReference>
<dbReference type="Pfam" id="PF12683">
    <property type="entry name" value="DUF3798"/>
    <property type="match status" value="1"/>
</dbReference>
<comment type="caution">
    <text evidence="2">The sequence shown here is derived from an EMBL/GenBank/DDBJ whole genome shotgun (WGS) entry which is preliminary data.</text>
</comment>
<gene>
    <name evidence="2" type="ORF">ALO_08013</name>
</gene>
<proteinExistence type="predicted"/>
<dbReference type="InterPro" id="IPR024258">
    <property type="entry name" value="DUF3798"/>
</dbReference>
<dbReference type="EMBL" id="AFGF01000056">
    <property type="protein sequence ID" value="EGO64430.1"/>
    <property type="molecule type" value="Genomic_DNA"/>
</dbReference>
<organism evidence="2 3">
    <name type="scientific">Acetonema longum DSM 6540</name>
    <dbReference type="NCBI Taxonomy" id="1009370"/>
    <lineage>
        <taxon>Bacteria</taxon>
        <taxon>Bacillati</taxon>
        <taxon>Bacillota</taxon>
        <taxon>Negativicutes</taxon>
        <taxon>Acetonemataceae</taxon>
        <taxon>Acetonema</taxon>
    </lineage>
</organism>
<evidence type="ECO:0008006" key="4">
    <source>
        <dbReference type="Google" id="ProtNLM"/>
    </source>
</evidence>
<evidence type="ECO:0000256" key="1">
    <source>
        <dbReference type="SAM" id="SignalP"/>
    </source>
</evidence>
<accession>F7NHQ5</accession>
<keyword evidence="1" id="KW-0732">Signal</keyword>
<dbReference type="AlphaFoldDB" id="F7NHQ5"/>
<feature type="signal peptide" evidence="1">
    <location>
        <begin position="1"/>
        <end position="21"/>
    </location>
</feature>
<dbReference type="Gene3D" id="3.40.50.11390">
    <property type="match status" value="1"/>
</dbReference>
<dbReference type="STRING" id="1009370.ALO_08013"/>
<evidence type="ECO:0000313" key="2">
    <source>
        <dbReference type="EMBL" id="EGO64430.1"/>
    </source>
</evidence>
<reference evidence="2 3" key="1">
    <citation type="journal article" date="2011" name="EMBO J.">
        <title>Structural diversity of bacterial flagellar motors.</title>
        <authorList>
            <person name="Chen S."/>
            <person name="Beeby M."/>
            <person name="Murphy G.E."/>
            <person name="Leadbetter J.R."/>
            <person name="Hendrixson D.R."/>
            <person name="Briegel A."/>
            <person name="Li Z."/>
            <person name="Shi J."/>
            <person name="Tocheva E.I."/>
            <person name="Muller A."/>
            <person name="Dobro M.J."/>
            <person name="Jensen G.J."/>
        </authorList>
    </citation>
    <scope>NUCLEOTIDE SEQUENCE [LARGE SCALE GENOMIC DNA]</scope>
    <source>
        <strain evidence="2 3">DSM 6540</strain>
    </source>
</reference>
<dbReference type="PROSITE" id="PS51257">
    <property type="entry name" value="PROKAR_LIPOPROTEIN"/>
    <property type="match status" value="1"/>
</dbReference>
<dbReference type="eggNOG" id="COG0683">
    <property type="taxonomic scope" value="Bacteria"/>
</dbReference>
<evidence type="ECO:0000313" key="3">
    <source>
        <dbReference type="Proteomes" id="UP000003240"/>
    </source>
</evidence>
<keyword evidence="3" id="KW-1185">Reference proteome</keyword>
<sequence>MKKWLAMLLAAIVLISVVGCGQSTSTTDAKKKIKIGVITGTVAQGEEEYRAAEKMVKKYGKDVILFKTYPDNFMKEQETTISNLLAFAADPDVKAIVMVQAVPGAAAGFEKVREKRPDILLISGVPGEDPDMIAKKSDIVLQADELTMGKTIPAQAKKMGAKTLVHYSFPRHMSYPLLAQRREIMREESEKLGLKFIDATAPDPLGDAGVPGAQQFILEDVPRKVNQYGKETNFFSTNCAMQEPLIKATLDNGAILAQQCCPSPFHGYPGALGIEIPPEKAGDINYVVEQIKTKVAAKNGTGKFATWPVPVNMMFVEAGVEYAKDWAEGKIKSKNDQEALAQKLSEAANGKKVQYQTYAGTDKTGKEVKFDNFYMVLSDYITF</sequence>
<name>F7NHQ5_9FIRM</name>
<dbReference type="Proteomes" id="UP000003240">
    <property type="component" value="Unassembled WGS sequence"/>
</dbReference>